<dbReference type="Pfam" id="PF00106">
    <property type="entry name" value="adh_short"/>
    <property type="match status" value="1"/>
</dbReference>
<evidence type="ECO:0000256" key="5">
    <source>
        <dbReference type="ARBA" id="ARBA00047400"/>
    </source>
</evidence>
<comment type="caution">
    <text evidence="7">The sequence shown here is derived from an EMBL/GenBank/DDBJ whole genome shotgun (WGS) entry which is preliminary data.</text>
</comment>
<dbReference type="InterPro" id="IPR050259">
    <property type="entry name" value="SDR"/>
</dbReference>
<sequence>MSSSLATPTVCPSARSNEAVTMRSALVTGASGGIGAAIAAALHEEGFALTLVGRDHAKLDAVAMSIGGSAVHTIAGSLAEESFLDEVVAFHTDRHGALDLLVNNAGIAGNRAVADITAEFLDAQLAVNIRAVVLLTAKCQPLLREAVRQHGWAQIVNTASNAGKRGEATLSSYSATKAAVVGFTESLHDELATSGIKATAICPGLVDTAMADVYRDSIEASTMITPRDVAEVVRMTTRLSAACILPEVVLLRPTEWLQPEEVRSPG</sequence>
<dbReference type="GO" id="GO:0032787">
    <property type="term" value="P:monocarboxylic acid metabolic process"/>
    <property type="evidence" value="ECO:0007669"/>
    <property type="project" value="UniProtKB-ARBA"/>
</dbReference>
<keyword evidence="3" id="KW-0134">Cell wall</keyword>
<dbReference type="OrthoDB" id="158573at2"/>
<comment type="subcellular location">
    <subcellularLocation>
        <location evidence="1">Secreted</location>
        <location evidence="1">Cell wall</location>
    </subcellularLocation>
</comment>
<dbReference type="InterPro" id="IPR036291">
    <property type="entry name" value="NAD(P)-bd_dom_sf"/>
</dbReference>
<dbReference type="Proteomes" id="UP000294952">
    <property type="component" value="Unassembled WGS sequence"/>
</dbReference>
<dbReference type="PROSITE" id="PS00061">
    <property type="entry name" value="ADH_SHORT"/>
    <property type="match status" value="1"/>
</dbReference>
<evidence type="ECO:0000256" key="4">
    <source>
        <dbReference type="ARBA" id="ARBA00040781"/>
    </source>
</evidence>
<gene>
    <name evidence="7" type="ORF">EUA04_23165</name>
</gene>
<name>A0A4R5X2R2_9MYCO</name>
<protein>
    <recommendedName>
        <fullName evidence="4">3-oxoacyl-[acyl-carrier-protein] reductase MabA</fullName>
    </recommendedName>
</protein>
<reference evidence="7 8" key="1">
    <citation type="submission" date="2019-01" db="EMBL/GenBank/DDBJ databases">
        <title>High-quality-draft genome sequences of five non-tuberculosis mycobacteriaceae isolated from a nosocomial environment.</title>
        <authorList>
            <person name="Tiago I."/>
            <person name="Alarico S."/>
            <person name="Pereira S.G."/>
            <person name="Coelho C."/>
            <person name="Maranha A."/>
            <person name="Empadinhas N."/>
        </authorList>
    </citation>
    <scope>NUCLEOTIDE SEQUENCE [LARGE SCALE GENOMIC DNA]</scope>
    <source>
        <strain evidence="7 8">22DIII</strain>
    </source>
</reference>
<dbReference type="PANTHER" id="PTHR42879">
    <property type="entry name" value="3-OXOACYL-(ACYL-CARRIER-PROTEIN) REDUCTASE"/>
    <property type="match status" value="1"/>
</dbReference>
<evidence type="ECO:0000313" key="7">
    <source>
        <dbReference type="EMBL" id="TDL04664.1"/>
    </source>
</evidence>
<dbReference type="PRINTS" id="PR00081">
    <property type="entry name" value="GDHRDH"/>
</dbReference>
<keyword evidence="3" id="KW-0964">Secreted</keyword>
<dbReference type="CDD" id="cd05233">
    <property type="entry name" value="SDR_c"/>
    <property type="match status" value="1"/>
</dbReference>
<dbReference type="EMBL" id="SDLP01000008">
    <property type="protein sequence ID" value="TDL04664.1"/>
    <property type="molecule type" value="Genomic_DNA"/>
</dbReference>
<dbReference type="InterPro" id="IPR020904">
    <property type="entry name" value="Sc_DH/Rdtase_CS"/>
</dbReference>
<evidence type="ECO:0000256" key="6">
    <source>
        <dbReference type="RuleBase" id="RU000363"/>
    </source>
</evidence>
<evidence type="ECO:0000256" key="1">
    <source>
        <dbReference type="ARBA" id="ARBA00004191"/>
    </source>
</evidence>
<evidence type="ECO:0000256" key="2">
    <source>
        <dbReference type="ARBA" id="ARBA00006484"/>
    </source>
</evidence>
<organism evidence="7 8">
    <name type="scientific">Mycolicibacterium obuense</name>
    <dbReference type="NCBI Taxonomy" id="1807"/>
    <lineage>
        <taxon>Bacteria</taxon>
        <taxon>Bacillati</taxon>
        <taxon>Actinomycetota</taxon>
        <taxon>Actinomycetes</taxon>
        <taxon>Mycobacteriales</taxon>
        <taxon>Mycobacteriaceae</taxon>
        <taxon>Mycolicibacterium</taxon>
    </lineage>
</organism>
<accession>A0A4R5X2R2</accession>
<dbReference type="Gene3D" id="3.40.50.720">
    <property type="entry name" value="NAD(P)-binding Rossmann-like Domain"/>
    <property type="match status" value="1"/>
</dbReference>
<dbReference type="AlphaFoldDB" id="A0A4R5X2R2"/>
<dbReference type="GO" id="GO:0004316">
    <property type="term" value="F:3-oxoacyl-[acyl-carrier-protein] reductase (NADPH) activity"/>
    <property type="evidence" value="ECO:0007669"/>
    <property type="project" value="UniProtKB-EC"/>
</dbReference>
<dbReference type="InterPro" id="IPR002347">
    <property type="entry name" value="SDR_fam"/>
</dbReference>
<dbReference type="SUPFAM" id="SSF51735">
    <property type="entry name" value="NAD(P)-binding Rossmann-fold domains"/>
    <property type="match status" value="1"/>
</dbReference>
<evidence type="ECO:0000313" key="8">
    <source>
        <dbReference type="Proteomes" id="UP000294952"/>
    </source>
</evidence>
<comment type="catalytic activity">
    <reaction evidence="5">
        <text>a (3R)-hydroxyacyl-[ACP] + NADP(+) = a 3-oxoacyl-[ACP] + NADPH + H(+)</text>
        <dbReference type="Rhea" id="RHEA:17397"/>
        <dbReference type="Rhea" id="RHEA-COMP:9916"/>
        <dbReference type="Rhea" id="RHEA-COMP:9945"/>
        <dbReference type="ChEBI" id="CHEBI:15378"/>
        <dbReference type="ChEBI" id="CHEBI:57783"/>
        <dbReference type="ChEBI" id="CHEBI:58349"/>
        <dbReference type="ChEBI" id="CHEBI:78776"/>
        <dbReference type="ChEBI" id="CHEBI:78827"/>
        <dbReference type="EC" id="1.1.1.100"/>
    </reaction>
    <physiologicalReaction direction="right-to-left" evidence="5">
        <dbReference type="Rhea" id="RHEA:17399"/>
    </physiologicalReaction>
</comment>
<proteinExistence type="inferred from homology"/>
<dbReference type="PRINTS" id="PR00080">
    <property type="entry name" value="SDRFAMILY"/>
</dbReference>
<evidence type="ECO:0000256" key="3">
    <source>
        <dbReference type="ARBA" id="ARBA00022512"/>
    </source>
</evidence>
<comment type="similarity">
    <text evidence="2 6">Belongs to the short-chain dehydrogenases/reductases (SDR) family.</text>
</comment>
<dbReference type="PANTHER" id="PTHR42879:SF2">
    <property type="entry name" value="3-OXOACYL-[ACYL-CARRIER-PROTEIN] REDUCTASE FABG"/>
    <property type="match status" value="1"/>
</dbReference>